<evidence type="ECO:0000256" key="6">
    <source>
        <dbReference type="PROSITE-ProRule" id="PRU00236"/>
    </source>
</evidence>
<feature type="binding site" evidence="6">
    <location>
        <position position="188"/>
    </location>
    <ligand>
        <name>Zn(2+)</name>
        <dbReference type="ChEBI" id="CHEBI:29105"/>
    </ligand>
</feature>
<dbReference type="PROSITE" id="PS50305">
    <property type="entry name" value="SIRTUIN"/>
    <property type="match status" value="1"/>
</dbReference>
<dbReference type="GO" id="GO:0017136">
    <property type="term" value="F:histone deacetylase activity, NAD-dependent"/>
    <property type="evidence" value="ECO:0007669"/>
    <property type="project" value="TreeGrafter"/>
</dbReference>
<proteinExistence type="inferred from homology"/>
<dbReference type="Pfam" id="PF02146">
    <property type="entry name" value="SIR2"/>
    <property type="match status" value="1"/>
</dbReference>
<dbReference type="EMBL" id="KN838538">
    <property type="protein sequence ID" value="KIK09431.1"/>
    <property type="molecule type" value="Genomic_DNA"/>
</dbReference>
<keyword evidence="9" id="KW-1185">Reference proteome</keyword>
<evidence type="ECO:0000256" key="2">
    <source>
        <dbReference type="ARBA" id="ARBA00006924"/>
    </source>
</evidence>
<dbReference type="GO" id="GO:0005634">
    <property type="term" value="C:nucleus"/>
    <property type="evidence" value="ECO:0007669"/>
    <property type="project" value="TreeGrafter"/>
</dbReference>
<protein>
    <recommendedName>
        <fullName evidence="7">Deacetylase sirtuin-type domain-containing protein</fullName>
    </recommendedName>
</protein>
<dbReference type="InterPro" id="IPR029035">
    <property type="entry name" value="DHS-like_NAD/FAD-binding_dom"/>
</dbReference>
<dbReference type="GO" id="GO:0046872">
    <property type="term" value="F:metal ion binding"/>
    <property type="evidence" value="ECO:0007669"/>
    <property type="project" value="UniProtKB-KW"/>
</dbReference>
<dbReference type="InterPro" id="IPR003000">
    <property type="entry name" value="Sirtuin"/>
</dbReference>
<dbReference type="InterPro" id="IPR026590">
    <property type="entry name" value="Ssirtuin_cat_dom"/>
</dbReference>
<evidence type="ECO:0000256" key="4">
    <source>
        <dbReference type="ARBA" id="ARBA00023027"/>
    </source>
</evidence>
<evidence type="ECO:0000256" key="5">
    <source>
        <dbReference type="ARBA" id="ARBA00023128"/>
    </source>
</evidence>
<dbReference type="Gene3D" id="3.40.50.1220">
    <property type="entry name" value="TPP-binding domain"/>
    <property type="match status" value="1"/>
</dbReference>
<dbReference type="PANTHER" id="PTHR11085:SF10">
    <property type="entry name" value="NAD-DEPENDENT PROTEIN DEACYLASE SIRTUIN-5, MITOCHONDRIAL-RELATED"/>
    <property type="match status" value="1"/>
</dbReference>
<dbReference type="InterPro" id="IPR026591">
    <property type="entry name" value="Sirtuin_cat_small_dom_sf"/>
</dbReference>
<dbReference type="HOGENOM" id="CLU_023643_3_1_1"/>
<dbReference type="AlphaFoldDB" id="A0A0C9XWM7"/>
<feature type="domain" description="Deacetylase sirtuin-type" evidence="7">
    <location>
        <begin position="1"/>
        <end position="264"/>
    </location>
</feature>
<name>A0A0C9XWM7_9AGAR</name>
<feature type="active site" description="Proton acceptor" evidence="6">
    <location>
        <position position="142"/>
    </location>
</feature>
<dbReference type="Proteomes" id="UP000054477">
    <property type="component" value="Unassembled WGS sequence"/>
</dbReference>
<evidence type="ECO:0000256" key="3">
    <source>
        <dbReference type="ARBA" id="ARBA00022679"/>
    </source>
</evidence>
<reference evidence="9" key="2">
    <citation type="submission" date="2015-01" db="EMBL/GenBank/DDBJ databases">
        <title>Evolutionary Origins and Diversification of the Mycorrhizal Mutualists.</title>
        <authorList>
            <consortium name="DOE Joint Genome Institute"/>
            <consortium name="Mycorrhizal Genomics Consortium"/>
            <person name="Kohler A."/>
            <person name="Kuo A."/>
            <person name="Nagy L.G."/>
            <person name="Floudas D."/>
            <person name="Copeland A."/>
            <person name="Barry K.W."/>
            <person name="Cichocki N."/>
            <person name="Veneault-Fourrey C."/>
            <person name="LaButti K."/>
            <person name="Lindquist E.A."/>
            <person name="Lipzen A."/>
            <person name="Lundell T."/>
            <person name="Morin E."/>
            <person name="Murat C."/>
            <person name="Riley R."/>
            <person name="Ohm R."/>
            <person name="Sun H."/>
            <person name="Tunlid A."/>
            <person name="Henrissat B."/>
            <person name="Grigoriev I.V."/>
            <person name="Hibbett D.S."/>
            <person name="Martin F."/>
        </authorList>
    </citation>
    <scope>NUCLEOTIDE SEQUENCE [LARGE SCALE GENOMIC DNA]</scope>
    <source>
        <strain evidence="9">LaAM-08-1</strain>
    </source>
</reference>
<evidence type="ECO:0000313" key="8">
    <source>
        <dbReference type="EMBL" id="KIK09431.1"/>
    </source>
</evidence>
<evidence type="ECO:0000313" key="9">
    <source>
        <dbReference type="Proteomes" id="UP000054477"/>
    </source>
</evidence>
<evidence type="ECO:0000259" key="7">
    <source>
        <dbReference type="PROSITE" id="PS50305"/>
    </source>
</evidence>
<reference evidence="8 9" key="1">
    <citation type="submission" date="2014-04" db="EMBL/GenBank/DDBJ databases">
        <authorList>
            <consortium name="DOE Joint Genome Institute"/>
            <person name="Kuo A."/>
            <person name="Kohler A."/>
            <person name="Nagy L.G."/>
            <person name="Floudas D."/>
            <person name="Copeland A."/>
            <person name="Barry K.W."/>
            <person name="Cichocki N."/>
            <person name="Veneault-Fourrey C."/>
            <person name="LaButti K."/>
            <person name="Lindquist E.A."/>
            <person name="Lipzen A."/>
            <person name="Lundell T."/>
            <person name="Morin E."/>
            <person name="Murat C."/>
            <person name="Sun H."/>
            <person name="Tunlid A."/>
            <person name="Henrissat B."/>
            <person name="Grigoriev I.V."/>
            <person name="Hibbett D.S."/>
            <person name="Martin F."/>
            <person name="Nordberg H.P."/>
            <person name="Cantor M.N."/>
            <person name="Hua S.X."/>
        </authorList>
    </citation>
    <scope>NUCLEOTIDE SEQUENCE [LARGE SCALE GENOMIC DNA]</scope>
    <source>
        <strain evidence="8 9">LaAM-08-1</strain>
    </source>
</reference>
<gene>
    <name evidence="8" type="ORF">K443DRAFT_671335</name>
</gene>
<feature type="binding site" evidence="6">
    <location>
        <position position="153"/>
    </location>
    <ligand>
        <name>Zn(2+)</name>
        <dbReference type="ChEBI" id="CHEBI:29105"/>
    </ligand>
</feature>
<comment type="similarity">
    <text evidence="2">Belongs to the sirtuin family. Class I subfamily.</text>
</comment>
<keyword evidence="3" id="KW-0808">Transferase</keyword>
<accession>A0A0C9XWM7</accession>
<dbReference type="InterPro" id="IPR050134">
    <property type="entry name" value="NAD-dep_sirtuin_deacylases"/>
</dbReference>
<keyword evidence="5" id="KW-0496">Mitochondrion</keyword>
<organism evidence="8 9">
    <name type="scientific">Laccaria amethystina LaAM-08-1</name>
    <dbReference type="NCBI Taxonomy" id="1095629"/>
    <lineage>
        <taxon>Eukaryota</taxon>
        <taxon>Fungi</taxon>
        <taxon>Dikarya</taxon>
        <taxon>Basidiomycota</taxon>
        <taxon>Agaricomycotina</taxon>
        <taxon>Agaricomycetes</taxon>
        <taxon>Agaricomycetidae</taxon>
        <taxon>Agaricales</taxon>
        <taxon>Agaricineae</taxon>
        <taxon>Hydnangiaceae</taxon>
        <taxon>Laccaria</taxon>
    </lineage>
</organism>
<dbReference type="SUPFAM" id="SSF52467">
    <property type="entry name" value="DHS-like NAD/FAD-binding domain"/>
    <property type="match status" value="1"/>
</dbReference>
<feature type="binding site" evidence="6">
    <location>
        <position position="150"/>
    </location>
    <ligand>
        <name>Zn(2+)</name>
        <dbReference type="ChEBI" id="CHEBI:29105"/>
    </ligand>
</feature>
<dbReference type="OrthoDB" id="424302at2759"/>
<dbReference type="PANTHER" id="PTHR11085">
    <property type="entry name" value="NAD-DEPENDENT PROTEIN DEACYLASE SIRTUIN-5, MITOCHONDRIAL-RELATED"/>
    <property type="match status" value="1"/>
</dbReference>
<dbReference type="GO" id="GO:0070403">
    <property type="term" value="F:NAD+ binding"/>
    <property type="evidence" value="ECO:0007669"/>
    <property type="project" value="InterPro"/>
</dbReference>
<comment type="subcellular location">
    <subcellularLocation>
        <location evidence="1">Mitochondrion</location>
    </subcellularLocation>
</comment>
<sequence>MAPSSDLWSFREALASSRNILILSGAGLSAASGIPTYRSADESLWNNFDPNAYATPQAFAKDPSGVWRWYHNRRKEYLKAKPNNGHRALATLALPSALSRIAPCSMSQPLHITQNIDSLSLRLLESLPLQSSTEAESLIEMHGSIFVTKCTSCQKVTRSYAPSLASALEGDEDSNAKRDVPISQLPKCGGDSWAGSNRYGNCGGLLRPEVVWFGEIPPLMGEIARKMSRCDLLLVVGTSSTVLPASSFATQVKANGGKGHAKQL</sequence>
<keyword evidence="6" id="KW-0479">Metal-binding</keyword>
<evidence type="ECO:0000256" key="1">
    <source>
        <dbReference type="ARBA" id="ARBA00004173"/>
    </source>
</evidence>
<feature type="binding site" evidence="6">
    <location>
        <position position="202"/>
    </location>
    <ligand>
        <name>Zn(2+)</name>
        <dbReference type="ChEBI" id="CHEBI:29105"/>
    </ligand>
</feature>
<keyword evidence="4" id="KW-0520">NAD</keyword>
<keyword evidence="6" id="KW-0862">Zinc</keyword>
<dbReference type="Gene3D" id="3.30.1600.10">
    <property type="entry name" value="SIR2/SIRT2 'Small Domain"/>
    <property type="match status" value="1"/>
</dbReference>
<dbReference type="STRING" id="1095629.A0A0C9XWM7"/>
<dbReference type="GO" id="GO:0005739">
    <property type="term" value="C:mitochondrion"/>
    <property type="evidence" value="ECO:0007669"/>
    <property type="project" value="UniProtKB-SubCell"/>
</dbReference>